<protein>
    <submittedName>
        <fullName evidence="1">Uncharacterized protein</fullName>
    </submittedName>
</protein>
<sequence>MSKRSSNHERGDAYYQLNGEEKVIIFRLCIGHSRLRYHSMNKYNTGSTDIYMWHKQDDTG</sequence>
<organism evidence="1">
    <name type="scientific">Arion vulgaris</name>
    <dbReference type="NCBI Taxonomy" id="1028688"/>
    <lineage>
        <taxon>Eukaryota</taxon>
        <taxon>Metazoa</taxon>
        <taxon>Spiralia</taxon>
        <taxon>Lophotrochozoa</taxon>
        <taxon>Mollusca</taxon>
        <taxon>Gastropoda</taxon>
        <taxon>Heterobranchia</taxon>
        <taxon>Euthyneura</taxon>
        <taxon>Panpulmonata</taxon>
        <taxon>Eupulmonata</taxon>
        <taxon>Stylommatophora</taxon>
        <taxon>Helicina</taxon>
        <taxon>Arionoidea</taxon>
        <taxon>Arionidae</taxon>
        <taxon>Arion</taxon>
    </lineage>
</organism>
<reference evidence="1" key="1">
    <citation type="submission" date="2014-12" db="EMBL/GenBank/DDBJ databases">
        <title>Insight into the proteome of Arion vulgaris.</title>
        <authorList>
            <person name="Aradska J."/>
            <person name="Bulat T."/>
            <person name="Smidak R."/>
            <person name="Sarate P."/>
            <person name="Gangsoo J."/>
            <person name="Sialana F."/>
            <person name="Bilban M."/>
            <person name="Lubec G."/>
        </authorList>
    </citation>
    <scope>NUCLEOTIDE SEQUENCE</scope>
    <source>
        <tissue evidence="1">Skin</tissue>
    </source>
</reference>
<evidence type="ECO:0000313" key="1">
    <source>
        <dbReference type="EMBL" id="CEK47851.1"/>
    </source>
</evidence>
<gene>
    <name evidence="1" type="primary">ORF2437</name>
</gene>
<name>A0A0B6XWF4_9EUPU</name>
<dbReference type="AlphaFoldDB" id="A0A0B6XWF4"/>
<proteinExistence type="predicted"/>
<accession>A0A0B6XWF4</accession>
<dbReference type="EMBL" id="HACG01000986">
    <property type="protein sequence ID" value="CEK47851.1"/>
    <property type="molecule type" value="Transcribed_RNA"/>
</dbReference>
<feature type="non-terminal residue" evidence="1">
    <location>
        <position position="60"/>
    </location>
</feature>